<dbReference type="EMBL" id="NXFY01000004">
    <property type="protein sequence ID" value="PHO18772.1"/>
    <property type="molecule type" value="Genomic_DNA"/>
</dbReference>
<comment type="subcellular location">
    <subcellularLocation>
        <location evidence="1">Membrane</location>
        <topology evidence="1">Multi-pass membrane protein</topology>
    </subcellularLocation>
</comment>
<feature type="transmembrane region" description="Helical" evidence="5">
    <location>
        <begin position="85"/>
        <end position="118"/>
    </location>
</feature>
<dbReference type="InterPro" id="IPR059112">
    <property type="entry name" value="CysZ/EI24"/>
</dbReference>
<name>A0A2G1DJV3_9BACT</name>
<protein>
    <submittedName>
        <fullName evidence="6">Membrane protein (Etoposide-induced protein domain)</fullName>
    </submittedName>
</protein>
<evidence type="ECO:0000313" key="9">
    <source>
        <dbReference type="Proteomes" id="UP000262712"/>
    </source>
</evidence>
<evidence type="ECO:0000313" key="7">
    <source>
        <dbReference type="EMBL" id="PHO18772.1"/>
    </source>
</evidence>
<evidence type="ECO:0000313" key="8">
    <source>
        <dbReference type="Proteomes" id="UP000221222"/>
    </source>
</evidence>
<evidence type="ECO:0000256" key="4">
    <source>
        <dbReference type="ARBA" id="ARBA00023136"/>
    </source>
</evidence>
<reference evidence="6 9" key="2">
    <citation type="submission" date="2018-08" db="EMBL/GenBank/DDBJ databases">
        <title>Complete genome of the Arcobacter molluscorum type strain LMG 25693.</title>
        <authorList>
            <person name="Miller W.G."/>
            <person name="Yee E."/>
            <person name="Bono J.L."/>
        </authorList>
    </citation>
    <scope>NUCLEOTIDE SEQUENCE [LARGE SCALE GENOMIC DNA]</scope>
    <source>
        <strain evidence="6 9">CECT 7696</strain>
    </source>
</reference>
<keyword evidence="4 5" id="KW-0472">Membrane</keyword>
<dbReference type="KEGG" id="amol:AMOL_1982"/>
<gene>
    <name evidence="6" type="ORF">AMOL_1982</name>
    <name evidence="7" type="ORF">CPU12_04215</name>
</gene>
<proteinExistence type="predicted"/>
<dbReference type="AlphaFoldDB" id="A0A2G1DJV3"/>
<feature type="transmembrane region" description="Helical" evidence="5">
    <location>
        <begin position="139"/>
        <end position="158"/>
    </location>
</feature>
<evidence type="ECO:0000256" key="5">
    <source>
        <dbReference type="SAM" id="Phobius"/>
    </source>
</evidence>
<feature type="transmembrane region" description="Helical" evidence="5">
    <location>
        <begin position="20"/>
        <end position="39"/>
    </location>
</feature>
<evidence type="ECO:0000256" key="1">
    <source>
        <dbReference type="ARBA" id="ARBA00004141"/>
    </source>
</evidence>
<keyword evidence="2 5" id="KW-0812">Transmembrane</keyword>
<dbReference type="Proteomes" id="UP000262712">
    <property type="component" value="Chromosome"/>
</dbReference>
<accession>A0A2G1DJV3</accession>
<dbReference type="Proteomes" id="UP000221222">
    <property type="component" value="Unassembled WGS sequence"/>
</dbReference>
<keyword evidence="3 5" id="KW-1133">Transmembrane helix</keyword>
<evidence type="ECO:0000256" key="3">
    <source>
        <dbReference type="ARBA" id="ARBA00022989"/>
    </source>
</evidence>
<dbReference type="RefSeq" id="WP_099341830.1">
    <property type="nucleotide sequence ID" value="NZ_CP032098.1"/>
</dbReference>
<feature type="transmembrane region" description="Helical" evidence="5">
    <location>
        <begin position="164"/>
        <end position="182"/>
    </location>
</feature>
<organism evidence="7 8">
    <name type="scientific">Malaciobacter molluscorum LMG 25693</name>
    <dbReference type="NCBI Taxonomy" id="870501"/>
    <lineage>
        <taxon>Bacteria</taxon>
        <taxon>Pseudomonadati</taxon>
        <taxon>Campylobacterota</taxon>
        <taxon>Epsilonproteobacteria</taxon>
        <taxon>Campylobacterales</taxon>
        <taxon>Arcobacteraceae</taxon>
        <taxon>Malaciobacter</taxon>
    </lineage>
</organism>
<sequence length="265" mass="30979">MNEIDLVRVSLKDFFTKRMLQYAIVPLIITLIIMFALFFTTASYGMDSLSIMITQAQNGQEIVVSHDAPFFYSWLNFLLQYSVTAWMVGFLVYTIGILFVMMFSVFITLAIIGFLTPFILNTLHKRHYNDLPLDGHGNFISPLIVLIKSTIIMIILFFVFIPLYFIPIINIIAFNLPFYYFFHKLLNHDVASTILNEQDYMIIHKKQKNSFRIRTFLLYMLSMVPFITLFSAVFFIIYLGHGYFIELRKLKDGEANAIDKFLELK</sequence>
<evidence type="ECO:0000313" key="6">
    <source>
        <dbReference type="EMBL" id="AXX92942.1"/>
    </source>
</evidence>
<dbReference type="EMBL" id="CP032098">
    <property type="protein sequence ID" value="AXX92942.1"/>
    <property type="molecule type" value="Genomic_DNA"/>
</dbReference>
<reference evidence="7 8" key="1">
    <citation type="submission" date="2017-09" db="EMBL/GenBank/DDBJ databases">
        <title>Arcobacter canalis sp. nov., a new species isolated from a water canal contaminated with urban sewage.</title>
        <authorList>
            <person name="Perez-Cataluna A."/>
            <person name="Salas-Masso N."/>
            <person name="Figueras M.J."/>
        </authorList>
    </citation>
    <scope>NUCLEOTIDE SEQUENCE [LARGE SCALE GENOMIC DNA]</scope>
    <source>
        <strain evidence="7 8">F98-3</strain>
    </source>
</reference>
<evidence type="ECO:0000256" key="2">
    <source>
        <dbReference type="ARBA" id="ARBA00022692"/>
    </source>
</evidence>
<feature type="transmembrane region" description="Helical" evidence="5">
    <location>
        <begin position="216"/>
        <end position="239"/>
    </location>
</feature>
<keyword evidence="8" id="KW-1185">Reference proteome</keyword>
<dbReference type="Pfam" id="PF07264">
    <property type="entry name" value="EI24"/>
    <property type="match status" value="1"/>
</dbReference>